<dbReference type="EMBL" id="DVNK01000011">
    <property type="protein sequence ID" value="HIU45937.1"/>
    <property type="molecule type" value="Genomic_DNA"/>
</dbReference>
<dbReference type="InterPro" id="IPR025164">
    <property type="entry name" value="Toastrack_DUF4097"/>
</dbReference>
<accession>A0A9D1S473</accession>
<dbReference type="AlphaFoldDB" id="A0A9D1S473"/>
<comment type="caution">
    <text evidence="2">The sequence shown here is derived from an EMBL/GenBank/DDBJ whole genome shotgun (WGS) entry which is preliminary data.</text>
</comment>
<evidence type="ECO:0000259" key="1">
    <source>
        <dbReference type="Pfam" id="PF13349"/>
    </source>
</evidence>
<reference evidence="2" key="1">
    <citation type="submission" date="2020-10" db="EMBL/GenBank/DDBJ databases">
        <authorList>
            <person name="Gilroy R."/>
        </authorList>
    </citation>
    <scope>NUCLEOTIDE SEQUENCE</scope>
    <source>
        <strain evidence="2">ChiSxjej2B14-8506</strain>
    </source>
</reference>
<reference evidence="2" key="2">
    <citation type="journal article" date="2021" name="PeerJ">
        <title>Extensive microbial diversity within the chicken gut microbiome revealed by metagenomics and culture.</title>
        <authorList>
            <person name="Gilroy R."/>
            <person name="Ravi A."/>
            <person name="Getino M."/>
            <person name="Pursley I."/>
            <person name="Horton D.L."/>
            <person name="Alikhan N.F."/>
            <person name="Baker D."/>
            <person name="Gharbi K."/>
            <person name="Hall N."/>
            <person name="Watson M."/>
            <person name="Adriaenssens E.M."/>
            <person name="Foster-Nyarko E."/>
            <person name="Jarju S."/>
            <person name="Secka A."/>
            <person name="Antonio M."/>
            <person name="Oren A."/>
            <person name="Chaudhuri R.R."/>
            <person name="La Ragione R."/>
            <person name="Hildebrand F."/>
            <person name="Pallen M.J."/>
        </authorList>
    </citation>
    <scope>NUCLEOTIDE SEQUENCE</scope>
    <source>
        <strain evidence="2">ChiSxjej2B14-8506</strain>
    </source>
</reference>
<dbReference type="Proteomes" id="UP000824123">
    <property type="component" value="Unassembled WGS sequence"/>
</dbReference>
<proteinExistence type="predicted"/>
<feature type="domain" description="DUF4097" evidence="1">
    <location>
        <begin position="31"/>
        <end position="291"/>
    </location>
</feature>
<dbReference type="Pfam" id="PF13349">
    <property type="entry name" value="DUF4097"/>
    <property type="match status" value="1"/>
</dbReference>
<organism evidence="2 3">
    <name type="scientific">Candidatus Fimadaptatus faecigallinarum</name>
    <dbReference type="NCBI Taxonomy" id="2840814"/>
    <lineage>
        <taxon>Bacteria</taxon>
        <taxon>Bacillati</taxon>
        <taxon>Bacillota</taxon>
        <taxon>Clostridia</taxon>
        <taxon>Eubacteriales</taxon>
        <taxon>Candidatus Fimadaptatus</taxon>
    </lineage>
</organism>
<sequence>MARFNFEKRLFTVAPDDIIETFVDARHMSINARPYGGEELRIEYYSSDEYPYTARVRDGIVILDCPQDTRPGGLSGMFGMIMTQMNYANWQDMPIDIYVPRSYQGMLNLCTSHAKISASNLELASRFHALTTNAAIELRGVLATALELKTSNAKVIVENVAAFGEPDAQGELQPTLSRIASSNGALQLSGLSTLGPLECNTSNSALRLRDVAIQGALNCATSNGSAHINAVSVQETASIRTSNASIVLDRLLARDIVLKTNNGSIKGSIVGQLSDFAVDSHTTNAKNSLPSTSTGPRSLSAHTSNANISLEFVK</sequence>
<name>A0A9D1S473_9FIRM</name>
<evidence type="ECO:0000313" key="2">
    <source>
        <dbReference type="EMBL" id="HIU45937.1"/>
    </source>
</evidence>
<evidence type="ECO:0000313" key="3">
    <source>
        <dbReference type="Proteomes" id="UP000824123"/>
    </source>
</evidence>
<protein>
    <submittedName>
        <fullName evidence="2">DUF4097 family beta strand repeat protein</fullName>
    </submittedName>
</protein>
<gene>
    <name evidence="2" type="ORF">IAC59_01595</name>
</gene>